<dbReference type="EMBL" id="LSRX01000462">
    <property type="protein sequence ID" value="OLP96583.1"/>
    <property type="molecule type" value="Genomic_DNA"/>
</dbReference>
<organism evidence="1 2">
    <name type="scientific">Symbiodinium microadriaticum</name>
    <name type="common">Dinoflagellate</name>
    <name type="synonym">Zooxanthella microadriatica</name>
    <dbReference type="NCBI Taxonomy" id="2951"/>
    <lineage>
        <taxon>Eukaryota</taxon>
        <taxon>Sar</taxon>
        <taxon>Alveolata</taxon>
        <taxon>Dinophyceae</taxon>
        <taxon>Suessiales</taxon>
        <taxon>Symbiodiniaceae</taxon>
        <taxon>Symbiodinium</taxon>
    </lineage>
</organism>
<evidence type="ECO:0000313" key="2">
    <source>
        <dbReference type="Proteomes" id="UP000186817"/>
    </source>
</evidence>
<keyword evidence="2" id="KW-1185">Reference proteome</keyword>
<gene>
    <name evidence="1" type="ORF">AK812_SmicGene21166</name>
</gene>
<dbReference type="AlphaFoldDB" id="A0A1Q9DN40"/>
<sequence>MSRRVYRQMLYETDGLNNYLATALLKLIERDEQRYFPPYTHYISDTGSARIELFDGFMPVLRDMFLQDSEAEHHQRVVVPGVGDPQLDEFPLQAHSRVKELQWRVCVGLGPSGENDKPLMFKPAASLDAGKVRVTVCRL</sequence>
<name>A0A1Q9DN40_SYMMI</name>
<accession>A0A1Q9DN40</accession>
<comment type="caution">
    <text evidence="1">The sequence shown here is derived from an EMBL/GenBank/DDBJ whole genome shotgun (WGS) entry which is preliminary data.</text>
</comment>
<proteinExistence type="predicted"/>
<evidence type="ECO:0000313" key="1">
    <source>
        <dbReference type="EMBL" id="OLP96583.1"/>
    </source>
</evidence>
<protein>
    <submittedName>
        <fullName evidence="1">Uncharacterized protein</fullName>
    </submittedName>
</protein>
<dbReference type="OrthoDB" id="415566at2759"/>
<dbReference type="Proteomes" id="UP000186817">
    <property type="component" value="Unassembled WGS sequence"/>
</dbReference>
<reference evidence="1 2" key="1">
    <citation type="submission" date="2016-02" db="EMBL/GenBank/DDBJ databases">
        <title>Genome analysis of coral dinoflagellate symbionts highlights evolutionary adaptations to a symbiotic lifestyle.</title>
        <authorList>
            <person name="Aranda M."/>
            <person name="Li Y."/>
            <person name="Liew Y.J."/>
            <person name="Baumgarten S."/>
            <person name="Simakov O."/>
            <person name="Wilson M."/>
            <person name="Piel J."/>
            <person name="Ashoor H."/>
            <person name="Bougouffa S."/>
            <person name="Bajic V.B."/>
            <person name="Ryu T."/>
            <person name="Ravasi T."/>
            <person name="Bayer T."/>
            <person name="Micklem G."/>
            <person name="Kim H."/>
            <person name="Bhak J."/>
            <person name="Lajeunesse T.C."/>
            <person name="Voolstra C.R."/>
        </authorList>
    </citation>
    <scope>NUCLEOTIDE SEQUENCE [LARGE SCALE GENOMIC DNA]</scope>
    <source>
        <strain evidence="1 2">CCMP2467</strain>
    </source>
</reference>